<dbReference type="InterPro" id="IPR019734">
    <property type="entry name" value="TPR_rpt"/>
</dbReference>
<dbReference type="InterPro" id="IPR011990">
    <property type="entry name" value="TPR-like_helical_dom_sf"/>
</dbReference>
<accession>A0ABQ5QZP3</accession>
<feature type="signal peptide" evidence="2">
    <location>
        <begin position="1"/>
        <end position="23"/>
    </location>
</feature>
<evidence type="ECO:0008006" key="5">
    <source>
        <dbReference type="Google" id="ProtNLM"/>
    </source>
</evidence>
<organism evidence="3 4">
    <name type="scientific">Phytohabitans aurantiacus</name>
    <dbReference type="NCBI Taxonomy" id="3016789"/>
    <lineage>
        <taxon>Bacteria</taxon>
        <taxon>Bacillati</taxon>
        <taxon>Actinomycetota</taxon>
        <taxon>Actinomycetes</taxon>
        <taxon>Micromonosporales</taxon>
        <taxon>Micromonosporaceae</taxon>
    </lineage>
</organism>
<dbReference type="Gene3D" id="1.25.40.10">
    <property type="entry name" value="Tetratricopeptide repeat domain"/>
    <property type="match status" value="3"/>
</dbReference>
<keyword evidence="4" id="KW-1185">Reference proteome</keyword>
<reference evidence="3" key="1">
    <citation type="submission" date="2022-12" db="EMBL/GenBank/DDBJ databases">
        <title>New Phytohabitans aurantiacus sp. RD004123 nov., an actinomycete isolated from soil.</title>
        <authorList>
            <person name="Triningsih D.W."/>
            <person name="Harunari E."/>
            <person name="Igarashi Y."/>
        </authorList>
    </citation>
    <scope>NUCLEOTIDE SEQUENCE</scope>
    <source>
        <strain evidence="3">RD004123</strain>
    </source>
</reference>
<comment type="caution">
    <text evidence="3">The sequence shown here is derived from an EMBL/GenBank/DDBJ whole genome shotgun (WGS) entry which is preliminary data.</text>
</comment>
<name>A0ABQ5QZP3_9ACTN</name>
<dbReference type="RefSeq" id="WP_281900101.1">
    <property type="nucleotide sequence ID" value="NZ_BSDI01000030.1"/>
</dbReference>
<dbReference type="SUPFAM" id="SSF48452">
    <property type="entry name" value="TPR-like"/>
    <property type="match status" value="2"/>
</dbReference>
<dbReference type="Proteomes" id="UP001144280">
    <property type="component" value="Unassembled WGS sequence"/>
</dbReference>
<dbReference type="EMBL" id="BSDI01000030">
    <property type="protein sequence ID" value="GLI00029.1"/>
    <property type="molecule type" value="Genomic_DNA"/>
</dbReference>
<sequence>MRRLTVVALAGAAALAITVTAGALGRPEAPAPTVDTVAAPVPVDPIARAQERLRLVPGAWNTWAALAVAYVERGRVTADPTNYPRAEEAARRSLELRPTDNGDALVAQGALANARHDFAAARRFALDAVRVNDFDADAYAVLGDAETQLGNAPAATAAVQRLLDLRPGLSAYARGSYDLELRGQVAEATGLMRQALETATSPSDIGFCRVQLGDLAWHAGDLAGASREYTAGLAADPTSVALQRGRARVAAAEGRLDAGIADYADLTRRAPTTEYLIEYAGLLHAAGKATEARVQLDLATASHALFTSSGGTDGLAGAALALAKADPATAVAEARAEWKRRQHADVADALAWALHHAGKDAEALPYAQRATGTGARSAAYLHHLGVIEMALGQTAAGQAHVAEALRVNPHFALGVIR</sequence>
<proteinExistence type="predicted"/>
<feature type="repeat" description="TPR" evidence="1">
    <location>
        <begin position="67"/>
        <end position="100"/>
    </location>
</feature>
<dbReference type="PROSITE" id="PS50005">
    <property type="entry name" value="TPR"/>
    <property type="match status" value="1"/>
</dbReference>
<keyword evidence="1" id="KW-0802">TPR repeat</keyword>
<evidence type="ECO:0000313" key="3">
    <source>
        <dbReference type="EMBL" id="GLI00029.1"/>
    </source>
</evidence>
<evidence type="ECO:0000313" key="4">
    <source>
        <dbReference type="Proteomes" id="UP001144280"/>
    </source>
</evidence>
<gene>
    <name evidence="3" type="ORF">Pa4123_53050</name>
</gene>
<dbReference type="SMART" id="SM00028">
    <property type="entry name" value="TPR"/>
    <property type="match status" value="5"/>
</dbReference>
<evidence type="ECO:0000256" key="2">
    <source>
        <dbReference type="SAM" id="SignalP"/>
    </source>
</evidence>
<evidence type="ECO:0000256" key="1">
    <source>
        <dbReference type="PROSITE-ProRule" id="PRU00339"/>
    </source>
</evidence>
<keyword evidence="2" id="KW-0732">Signal</keyword>
<protein>
    <recommendedName>
        <fullName evidence="5">Tetratricopeptide repeat protein</fullName>
    </recommendedName>
</protein>
<feature type="chain" id="PRO_5045591684" description="Tetratricopeptide repeat protein" evidence="2">
    <location>
        <begin position="24"/>
        <end position="417"/>
    </location>
</feature>